<dbReference type="Proteomes" id="UP000546970">
    <property type="component" value="Unassembled WGS sequence"/>
</dbReference>
<evidence type="ECO:0000256" key="5">
    <source>
        <dbReference type="ARBA" id="ARBA00023136"/>
    </source>
</evidence>
<name>A0A7X9UAB3_9ACTN</name>
<evidence type="ECO:0000256" key="6">
    <source>
        <dbReference type="SAM" id="Phobius"/>
    </source>
</evidence>
<accession>A0A7X9UAB3</accession>
<keyword evidence="8" id="KW-1185">Reference proteome</keyword>
<comment type="similarity">
    <text evidence="2">Belongs to the LemA family.</text>
</comment>
<reference evidence="7 8" key="1">
    <citation type="submission" date="2020-04" db="EMBL/GenBank/DDBJ databases">
        <title>Collinsella sp. KGMB02528 nov., an anaerobic actinobacterium isolated from human feces.</title>
        <authorList>
            <person name="Han K.-I."/>
            <person name="Eom M.K."/>
            <person name="Kim J.-S."/>
            <person name="Lee K.C."/>
            <person name="Suh M.K."/>
            <person name="Park S.-H."/>
            <person name="Lee J.H."/>
            <person name="Kang S.W."/>
            <person name="Park J.-E."/>
            <person name="Oh B.S."/>
            <person name="Yu S.Y."/>
            <person name="Choi S.-H."/>
            <person name="Lee D.H."/>
            <person name="Yoon H."/>
            <person name="Kim B.-Y."/>
            <person name="Lee J.H."/>
            <person name="Lee J.-S."/>
        </authorList>
    </citation>
    <scope>NUCLEOTIDE SEQUENCE [LARGE SCALE GENOMIC DNA]</scope>
    <source>
        <strain evidence="7 8">KGMB02528</strain>
    </source>
</reference>
<dbReference type="AlphaFoldDB" id="A0A7X9UAB3"/>
<sequence length="183" mass="20294">MIPVVIGIIIVIAIVCAIVGVYNNLVTLRNRIDNAWQNIDTQLQRRCDLIANLVETVKGYAKHEKETLEAVISARNATVSADSPDKKMEANNALSGALRQLFAVAESYPDLKANTNFAHLQATLEDTENKVSYARQSYNDCVLNYNNAIQTFPGVIFAGIFQFKPRTGFEASNESRQAPKVQF</sequence>
<dbReference type="InterPro" id="IPR007156">
    <property type="entry name" value="MamQ_LemA"/>
</dbReference>
<evidence type="ECO:0000256" key="1">
    <source>
        <dbReference type="ARBA" id="ARBA00004167"/>
    </source>
</evidence>
<comment type="caution">
    <text evidence="7">The sequence shown here is derived from an EMBL/GenBank/DDBJ whole genome shotgun (WGS) entry which is preliminary data.</text>
</comment>
<evidence type="ECO:0000256" key="2">
    <source>
        <dbReference type="ARBA" id="ARBA00008854"/>
    </source>
</evidence>
<protein>
    <submittedName>
        <fullName evidence="7">LemA family protein</fullName>
    </submittedName>
</protein>
<proteinExistence type="inferred from homology"/>
<keyword evidence="4 6" id="KW-1133">Transmembrane helix</keyword>
<evidence type="ECO:0000313" key="8">
    <source>
        <dbReference type="Proteomes" id="UP000546970"/>
    </source>
</evidence>
<keyword evidence="5 6" id="KW-0472">Membrane</keyword>
<dbReference type="GO" id="GO:0016020">
    <property type="term" value="C:membrane"/>
    <property type="evidence" value="ECO:0007669"/>
    <property type="project" value="UniProtKB-SubCell"/>
</dbReference>
<evidence type="ECO:0000256" key="3">
    <source>
        <dbReference type="ARBA" id="ARBA00022692"/>
    </source>
</evidence>
<evidence type="ECO:0000313" key="7">
    <source>
        <dbReference type="EMBL" id="NMF54824.1"/>
    </source>
</evidence>
<keyword evidence="3 6" id="KW-0812">Transmembrane</keyword>
<dbReference type="InterPro" id="IPR023353">
    <property type="entry name" value="LemA-like_dom_sf"/>
</dbReference>
<dbReference type="Gene3D" id="1.20.1440.20">
    <property type="entry name" value="LemA-like domain"/>
    <property type="match status" value="1"/>
</dbReference>
<comment type="subcellular location">
    <subcellularLocation>
        <location evidence="1">Membrane</location>
        <topology evidence="1">Single-pass membrane protein</topology>
    </subcellularLocation>
</comment>
<evidence type="ECO:0000256" key="4">
    <source>
        <dbReference type="ARBA" id="ARBA00022989"/>
    </source>
</evidence>
<feature type="transmembrane region" description="Helical" evidence="6">
    <location>
        <begin position="6"/>
        <end position="25"/>
    </location>
</feature>
<gene>
    <name evidence="7" type="ORF">HF320_00515</name>
</gene>
<dbReference type="PANTHER" id="PTHR34478:SF2">
    <property type="entry name" value="MEMBRANE PROTEIN"/>
    <property type="match status" value="1"/>
</dbReference>
<dbReference type="Pfam" id="PF04011">
    <property type="entry name" value="LemA"/>
    <property type="match status" value="1"/>
</dbReference>
<organism evidence="7 8">
    <name type="scientific">Collinsella acetigenes</name>
    <dbReference type="NCBI Taxonomy" id="2713419"/>
    <lineage>
        <taxon>Bacteria</taxon>
        <taxon>Bacillati</taxon>
        <taxon>Actinomycetota</taxon>
        <taxon>Coriobacteriia</taxon>
        <taxon>Coriobacteriales</taxon>
        <taxon>Coriobacteriaceae</taxon>
        <taxon>Collinsella</taxon>
    </lineage>
</organism>
<dbReference type="SUPFAM" id="SSF140478">
    <property type="entry name" value="LemA-like"/>
    <property type="match status" value="1"/>
</dbReference>
<dbReference type="RefSeq" id="WP_022387237.1">
    <property type="nucleotide sequence ID" value="NZ_JABBCP010000001.1"/>
</dbReference>
<dbReference type="EMBL" id="JABBCP010000001">
    <property type="protein sequence ID" value="NMF54824.1"/>
    <property type="molecule type" value="Genomic_DNA"/>
</dbReference>
<dbReference type="PANTHER" id="PTHR34478">
    <property type="entry name" value="PROTEIN LEMA"/>
    <property type="match status" value="1"/>
</dbReference>